<reference evidence="1" key="1">
    <citation type="submission" date="2022-06" db="EMBL/GenBank/DDBJ databases">
        <title>Phylogenomic reconstructions and comparative analyses of Kickxellomycotina fungi.</title>
        <authorList>
            <person name="Reynolds N.K."/>
            <person name="Stajich J.E."/>
            <person name="Barry K."/>
            <person name="Grigoriev I.V."/>
            <person name="Crous P."/>
            <person name="Smith M.E."/>
        </authorList>
    </citation>
    <scope>NUCLEOTIDE SEQUENCE</scope>
    <source>
        <strain evidence="1">RSA 2271</strain>
    </source>
</reference>
<protein>
    <submittedName>
        <fullName evidence="1">Uncharacterized protein</fullName>
    </submittedName>
</protein>
<proteinExistence type="predicted"/>
<organism evidence="1 2">
    <name type="scientific">Spiromyces aspiralis</name>
    <dbReference type="NCBI Taxonomy" id="68401"/>
    <lineage>
        <taxon>Eukaryota</taxon>
        <taxon>Fungi</taxon>
        <taxon>Fungi incertae sedis</taxon>
        <taxon>Zoopagomycota</taxon>
        <taxon>Kickxellomycotina</taxon>
        <taxon>Kickxellomycetes</taxon>
        <taxon>Kickxellales</taxon>
        <taxon>Kickxellaceae</taxon>
        <taxon>Spiromyces</taxon>
    </lineage>
</organism>
<sequence>MPKKPKASKDERKGSEYLEVPSKPKFSESLRVASDKGKQSAVPSMQLITDTRPSIPTANKPKTFEMLPPPSDLLGRIHTFLPQIAKANEELKQKMAEDKSKIDIEHIEDKSKPYIEMDLGLGLFDLKPKSQSTNSDEDTSSASGLSEGNDSEDIVIAPGSEHTKKPPPRIELLKKTPPPQPHPSPSGDDRGSYP</sequence>
<evidence type="ECO:0000313" key="2">
    <source>
        <dbReference type="Proteomes" id="UP001145114"/>
    </source>
</evidence>
<keyword evidence="2" id="KW-1185">Reference proteome</keyword>
<dbReference type="Proteomes" id="UP001145114">
    <property type="component" value="Unassembled WGS sequence"/>
</dbReference>
<evidence type="ECO:0000313" key="1">
    <source>
        <dbReference type="EMBL" id="KAJ1678394.1"/>
    </source>
</evidence>
<gene>
    <name evidence="1" type="ORF">EV182_004134</name>
</gene>
<name>A0ACC1HVJ9_9FUNG</name>
<comment type="caution">
    <text evidence="1">The sequence shown here is derived from an EMBL/GenBank/DDBJ whole genome shotgun (WGS) entry which is preliminary data.</text>
</comment>
<accession>A0ACC1HVJ9</accession>
<dbReference type="EMBL" id="JAMZIH010001208">
    <property type="protein sequence ID" value="KAJ1678394.1"/>
    <property type="molecule type" value="Genomic_DNA"/>
</dbReference>